<evidence type="ECO:0000256" key="4">
    <source>
        <dbReference type="ARBA" id="ARBA00023136"/>
    </source>
</evidence>
<dbReference type="AlphaFoldDB" id="A0AAV4ATB9"/>
<feature type="transmembrane region" description="Helical" evidence="5">
    <location>
        <begin position="159"/>
        <end position="178"/>
    </location>
</feature>
<dbReference type="Gene3D" id="1.20.140.150">
    <property type="match status" value="1"/>
</dbReference>
<dbReference type="InterPro" id="IPR004031">
    <property type="entry name" value="PMP22/EMP/MP20/Claudin"/>
</dbReference>
<sequence>MSCLSNFQSSSIYQKIAFFLLLIALCLAWISFVTTGWGDAYITDGSPDTLTGYGLWRRCGDTDFAPNCEKLTGWNLDWYRAVQAFAIIGFVCVNVSLLLIILLVFLPKCHQSKAITLWIVVLSFLSAFSYILAVIIFAVGFDSTFEVTGSDDASVQYGWGLALCVFVLDIVAGALFIVEARHIGAKAMDL</sequence>
<gene>
    <name evidence="6" type="ORF">PoB_003671700</name>
</gene>
<feature type="transmembrane region" description="Helical" evidence="5">
    <location>
        <begin position="81"/>
        <end position="105"/>
    </location>
</feature>
<feature type="transmembrane region" description="Helical" evidence="5">
    <location>
        <begin position="12"/>
        <end position="32"/>
    </location>
</feature>
<keyword evidence="3 5" id="KW-1133">Transmembrane helix</keyword>
<protein>
    <submittedName>
        <fullName evidence="6">Uncharacterized protein</fullName>
    </submittedName>
</protein>
<keyword evidence="4 5" id="KW-0472">Membrane</keyword>
<dbReference type="InterPro" id="IPR050579">
    <property type="entry name" value="PMP-22/EMP/MP20-like"/>
</dbReference>
<proteinExistence type="predicted"/>
<evidence type="ECO:0000313" key="6">
    <source>
        <dbReference type="EMBL" id="GFO10212.1"/>
    </source>
</evidence>
<evidence type="ECO:0000256" key="1">
    <source>
        <dbReference type="ARBA" id="ARBA00004141"/>
    </source>
</evidence>
<dbReference type="PANTHER" id="PTHR10671:SF108">
    <property type="entry name" value="CLAUDIN FAMILY PROTEIN-RELATED"/>
    <property type="match status" value="1"/>
</dbReference>
<organism evidence="6 7">
    <name type="scientific">Plakobranchus ocellatus</name>
    <dbReference type="NCBI Taxonomy" id="259542"/>
    <lineage>
        <taxon>Eukaryota</taxon>
        <taxon>Metazoa</taxon>
        <taxon>Spiralia</taxon>
        <taxon>Lophotrochozoa</taxon>
        <taxon>Mollusca</taxon>
        <taxon>Gastropoda</taxon>
        <taxon>Heterobranchia</taxon>
        <taxon>Euthyneura</taxon>
        <taxon>Panpulmonata</taxon>
        <taxon>Sacoglossa</taxon>
        <taxon>Placobranchoidea</taxon>
        <taxon>Plakobranchidae</taxon>
        <taxon>Plakobranchus</taxon>
    </lineage>
</organism>
<reference evidence="6 7" key="1">
    <citation type="journal article" date="2021" name="Elife">
        <title>Chloroplast acquisition without the gene transfer in kleptoplastic sea slugs, Plakobranchus ocellatus.</title>
        <authorList>
            <person name="Maeda T."/>
            <person name="Takahashi S."/>
            <person name="Yoshida T."/>
            <person name="Shimamura S."/>
            <person name="Takaki Y."/>
            <person name="Nagai Y."/>
            <person name="Toyoda A."/>
            <person name="Suzuki Y."/>
            <person name="Arimoto A."/>
            <person name="Ishii H."/>
            <person name="Satoh N."/>
            <person name="Nishiyama T."/>
            <person name="Hasebe M."/>
            <person name="Maruyama T."/>
            <person name="Minagawa J."/>
            <person name="Obokata J."/>
            <person name="Shigenobu S."/>
        </authorList>
    </citation>
    <scope>NUCLEOTIDE SEQUENCE [LARGE SCALE GENOMIC DNA]</scope>
</reference>
<dbReference type="Proteomes" id="UP000735302">
    <property type="component" value="Unassembled WGS sequence"/>
</dbReference>
<dbReference type="EMBL" id="BLXT01004148">
    <property type="protein sequence ID" value="GFO10212.1"/>
    <property type="molecule type" value="Genomic_DNA"/>
</dbReference>
<comment type="caution">
    <text evidence="6">The sequence shown here is derived from an EMBL/GenBank/DDBJ whole genome shotgun (WGS) entry which is preliminary data.</text>
</comment>
<evidence type="ECO:0000256" key="2">
    <source>
        <dbReference type="ARBA" id="ARBA00022692"/>
    </source>
</evidence>
<accession>A0AAV4ATB9</accession>
<name>A0AAV4ATB9_9GAST</name>
<dbReference type="Pfam" id="PF00822">
    <property type="entry name" value="PMP22_Claudin"/>
    <property type="match status" value="1"/>
</dbReference>
<keyword evidence="2 5" id="KW-0812">Transmembrane</keyword>
<keyword evidence="7" id="KW-1185">Reference proteome</keyword>
<evidence type="ECO:0000256" key="3">
    <source>
        <dbReference type="ARBA" id="ARBA00022989"/>
    </source>
</evidence>
<evidence type="ECO:0000256" key="5">
    <source>
        <dbReference type="SAM" id="Phobius"/>
    </source>
</evidence>
<evidence type="ECO:0000313" key="7">
    <source>
        <dbReference type="Proteomes" id="UP000735302"/>
    </source>
</evidence>
<dbReference type="PANTHER" id="PTHR10671">
    <property type="entry name" value="EPITHELIAL MEMBRANE PROTEIN-RELATED"/>
    <property type="match status" value="1"/>
</dbReference>
<comment type="subcellular location">
    <subcellularLocation>
        <location evidence="1">Membrane</location>
        <topology evidence="1">Multi-pass membrane protein</topology>
    </subcellularLocation>
</comment>
<dbReference type="GO" id="GO:0005886">
    <property type="term" value="C:plasma membrane"/>
    <property type="evidence" value="ECO:0007669"/>
    <property type="project" value="TreeGrafter"/>
</dbReference>
<feature type="transmembrane region" description="Helical" evidence="5">
    <location>
        <begin position="117"/>
        <end position="139"/>
    </location>
</feature>